<dbReference type="PROSITE" id="PS50011">
    <property type="entry name" value="PROTEIN_KINASE_DOM"/>
    <property type="match status" value="1"/>
</dbReference>
<keyword evidence="3" id="KW-0808">Transferase</keyword>
<dbReference type="InterPro" id="IPR008266">
    <property type="entry name" value="Tyr_kinase_AS"/>
</dbReference>
<comment type="caution">
    <text evidence="13">The sequence shown here is derived from an EMBL/GenBank/DDBJ whole genome shotgun (WGS) entry which is preliminary data.</text>
</comment>
<feature type="domain" description="Protein kinase" evidence="12">
    <location>
        <begin position="15"/>
        <end position="287"/>
    </location>
</feature>
<dbReference type="InterPro" id="IPR000719">
    <property type="entry name" value="Prot_kinase_dom"/>
</dbReference>
<keyword evidence="11" id="KW-0472">Membrane</keyword>
<sequence>MRPPITAGTILQNRYRIIQTLGQGGFGRTYLAEDQRRFNELCAIKELMPTATGTEAWEKSLELFQREAATLYKIQHPQIPQFRENFEQDQRLFLVQEYIAGKTYRTILDERKAIGGAFTEREVLQLMRSLLPVLEHIHSRGIIHRDISPDNIILRNPPMTTPSEGGAVGGTPVLIDFGVVKEIVTRVQSPNTTTNATSVGKLGYAPNEQMQTGRAYPNSDLYALAVTAIVLLTGKEPNELFDENQLTWNWQPWVTVNPQFASVLNRMLSYRPSTRYQNANEVLQALQEQKSPTSNVSNVQTVAVARRPDPPVQPKAPLPHQPARAIPEPASGSILDNPWAMAAIGITVFILAGVGSWAIVSSIRNQSREPSQATAPQTFPSPVISGATPTPTQTPQADISTPTPTPTPTPTSSKPIIKIRRLNFGLSNTVNKEGTLQANEIIRYNFFARKGQQLTALFAQEGGVLLSVLGPDRQPIEDNAKLVTFYRGELPVTGSYSIELSPLSGVSESDYSLNVGLENLVEPTPTPTPTEIPLPTPTESPIIPTISPTLQPPVQPYPTPNPTTPGYNLEQPPGGIPTPELIQPRS</sequence>
<dbReference type="Gene3D" id="3.30.200.20">
    <property type="entry name" value="Phosphorylase Kinase, domain 1"/>
    <property type="match status" value="1"/>
</dbReference>
<evidence type="ECO:0000256" key="2">
    <source>
        <dbReference type="ARBA" id="ARBA00022527"/>
    </source>
</evidence>
<organism evidence="13 14">
    <name type="scientific">Iningainema tapete BLCC-T55</name>
    <dbReference type="NCBI Taxonomy" id="2748662"/>
    <lineage>
        <taxon>Bacteria</taxon>
        <taxon>Bacillati</taxon>
        <taxon>Cyanobacteriota</taxon>
        <taxon>Cyanophyceae</taxon>
        <taxon>Nostocales</taxon>
        <taxon>Scytonemataceae</taxon>
        <taxon>Iningainema tapete</taxon>
    </lineage>
</organism>
<feature type="region of interest" description="Disordered" evidence="10">
    <location>
        <begin position="540"/>
        <end position="586"/>
    </location>
</feature>
<evidence type="ECO:0000256" key="3">
    <source>
        <dbReference type="ARBA" id="ARBA00022679"/>
    </source>
</evidence>
<keyword evidence="14" id="KW-1185">Reference proteome</keyword>
<dbReference type="Pfam" id="PF00069">
    <property type="entry name" value="Pkinase"/>
    <property type="match status" value="1"/>
</dbReference>
<evidence type="ECO:0000256" key="9">
    <source>
        <dbReference type="PROSITE-ProRule" id="PRU10141"/>
    </source>
</evidence>
<keyword evidence="4 9" id="KW-0547">Nucleotide-binding</keyword>
<dbReference type="EC" id="2.7.11.1" evidence="1"/>
<comment type="catalytic activity">
    <reaction evidence="8">
        <text>L-seryl-[protein] + ATP = O-phospho-L-seryl-[protein] + ADP + H(+)</text>
        <dbReference type="Rhea" id="RHEA:17989"/>
        <dbReference type="Rhea" id="RHEA-COMP:9863"/>
        <dbReference type="Rhea" id="RHEA-COMP:11604"/>
        <dbReference type="ChEBI" id="CHEBI:15378"/>
        <dbReference type="ChEBI" id="CHEBI:29999"/>
        <dbReference type="ChEBI" id="CHEBI:30616"/>
        <dbReference type="ChEBI" id="CHEBI:83421"/>
        <dbReference type="ChEBI" id="CHEBI:456216"/>
        <dbReference type="EC" id="2.7.11.1"/>
    </reaction>
</comment>
<dbReference type="PROSITE" id="PS00107">
    <property type="entry name" value="PROTEIN_KINASE_ATP"/>
    <property type="match status" value="1"/>
</dbReference>
<evidence type="ECO:0000256" key="11">
    <source>
        <dbReference type="SAM" id="Phobius"/>
    </source>
</evidence>
<dbReference type="PROSITE" id="PS00109">
    <property type="entry name" value="PROTEIN_KINASE_TYR"/>
    <property type="match status" value="1"/>
</dbReference>
<accession>A0A8J7BXK7</accession>
<evidence type="ECO:0000256" key="4">
    <source>
        <dbReference type="ARBA" id="ARBA00022741"/>
    </source>
</evidence>
<keyword evidence="11" id="KW-1133">Transmembrane helix</keyword>
<dbReference type="GO" id="GO:0004674">
    <property type="term" value="F:protein serine/threonine kinase activity"/>
    <property type="evidence" value="ECO:0007669"/>
    <property type="project" value="UniProtKB-KW"/>
</dbReference>
<dbReference type="CDD" id="cd14014">
    <property type="entry name" value="STKc_PknB_like"/>
    <property type="match status" value="1"/>
</dbReference>
<evidence type="ECO:0000256" key="7">
    <source>
        <dbReference type="ARBA" id="ARBA00047899"/>
    </source>
</evidence>
<proteinExistence type="predicted"/>
<comment type="catalytic activity">
    <reaction evidence="7">
        <text>L-threonyl-[protein] + ATP = O-phospho-L-threonyl-[protein] + ADP + H(+)</text>
        <dbReference type="Rhea" id="RHEA:46608"/>
        <dbReference type="Rhea" id="RHEA-COMP:11060"/>
        <dbReference type="Rhea" id="RHEA-COMP:11605"/>
        <dbReference type="ChEBI" id="CHEBI:15378"/>
        <dbReference type="ChEBI" id="CHEBI:30013"/>
        <dbReference type="ChEBI" id="CHEBI:30616"/>
        <dbReference type="ChEBI" id="CHEBI:61977"/>
        <dbReference type="ChEBI" id="CHEBI:456216"/>
        <dbReference type="EC" id="2.7.11.1"/>
    </reaction>
</comment>
<dbReference type="SUPFAM" id="SSF56112">
    <property type="entry name" value="Protein kinase-like (PK-like)"/>
    <property type="match status" value="1"/>
</dbReference>
<feature type="binding site" evidence="9">
    <location>
        <position position="45"/>
    </location>
    <ligand>
        <name>ATP</name>
        <dbReference type="ChEBI" id="CHEBI:30616"/>
    </ligand>
</feature>
<feature type="compositionally biased region" description="Low complexity" evidence="10">
    <location>
        <begin position="540"/>
        <end position="549"/>
    </location>
</feature>
<dbReference type="InterPro" id="IPR011009">
    <property type="entry name" value="Kinase-like_dom_sf"/>
</dbReference>
<dbReference type="InterPro" id="IPR017441">
    <property type="entry name" value="Protein_kinase_ATP_BS"/>
</dbReference>
<evidence type="ECO:0000259" key="12">
    <source>
        <dbReference type="PROSITE" id="PS50011"/>
    </source>
</evidence>
<evidence type="ECO:0000256" key="6">
    <source>
        <dbReference type="ARBA" id="ARBA00022840"/>
    </source>
</evidence>
<dbReference type="PANTHER" id="PTHR24363">
    <property type="entry name" value="SERINE/THREONINE PROTEIN KINASE"/>
    <property type="match status" value="1"/>
</dbReference>
<dbReference type="PANTHER" id="PTHR24363:SF0">
    <property type="entry name" value="SERINE_THREONINE KINASE LIKE DOMAIN CONTAINING 1"/>
    <property type="match status" value="1"/>
</dbReference>
<feature type="compositionally biased region" description="Pro residues" evidence="10">
    <location>
        <begin position="550"/>
        <end position="563"/>
    </location>
</feature>
<dbReference type="RefSeq" id="WP_190828493.1">
    <property type="nucleotide sequence ID" value="NZ_CAWPPI010000049.1"/>
</dbReference>
<keyword evidence="5 13" id="KW-0418">Kinase</keyword>
<dbReference type="AlphaFoldDB" id="A0A8J7BXK7"/>
<feature type="region of interest" description="Disordered" evidence="10">
    <location>
        <begin position="369"/>
        <end position="414"/>
    </location>
</feature>
<feature type="compositionally biased region" description="Low complexity" evidence="10">
    <location>
        <begin position="388"/>
        <end position="402"/>
    </location>
</feature>
<evidence type="ECO:0000256" key="8">
    <source>
        <dbReference type="ARBA" id="ARBA00048679"/>
    </source>
</evidence>
<reference evidence="13" key="1">
    <citation type="submission" date="2020-09" db="EMBL/GenBank/DDBJ databases">
        <title>Iningainema tapete sp. nov. (Scytonemataceae, Cyanobacteria) from greenhouses in central Florida (USA) produces two types of nodularin with biosynthetic potential for microcystin-LR and anabaenopeptins.</title>
        <authorList>
            <person name="Berthold D.E."/>
            <person name="Lefler F.W."/>
            <person name="Huang I.-S."/>
            <person name="Abdulla H."/>
            <person name="Zimba P.V."/>
            <person name="Laughinghouse H.D. IV."/>
        </authorList>
    </citation>
    <scope>NUCLEOTIDE SEQUENCE</scope>
    <source>
        <strain evidence="13">BLCCT55</strain>
    </source>
</reference>
<protein>
    <recommendedName>
        <fullName evidence="1">non-specific serine/threonine protein kinase</fullName>
        <ecNumber evidence="1">2.7.11.1</ecNumber>
    </recommendedName>
</protein>
<evidence type="ECO:0000256" key="5">
    <source>
        <dbReference type="ARBA" id="ARBA00022777"/>
    </source>
</evidence>
<feature type="transmembrane region" description="Helical" evidence="11">
    <location>
        <begin position="339"/>
        <end position="360"/>
    </location>
</feature>
<gene>
    <name evidence="13" type="ORF">ICL16_13770</name>
</gene>
<keyword evidence="11" id="KW-0812">Transmembrane</keyword>
<evidence type="ECO:0000313" key="14">
    <source>
        <dbReference type="Proteomes" id="UP000629098"/>
    </source>
</evidence>
<dbReference type="Proteomes" id="UP000629098">
    <property type="component" value="Unassembled WGS sequence"/>
</dbReference>
<evidence type="ECO:0000256" key="1">
    <source>
        <dbReference type="ARBA" id="ARBA00012513"/>
    </source>
</evidence>
<evidence type="ECO:0000256" key="10">
    <source>
        <dbReference type="SAM" id="MobiDB-lite"/>
    </source>
</evidence>
<feature type="compositionally biased region" description="Polar residues" evidence="10">
    <location>
        <begin position="369"/>
        <end position="380"/>
    </location>
</feature>
<keyword evidence="2" id="KW-0723">Serine/threonine-protein kinase</keyword>
<keyword evidence="6 9" id="KW-0067">ATP-binding</keyword>
<dbReference type="GO" id="GO:0005524">
    <property type="term" value="F:ATP binding"/>
    <property type="evidence" value="ECO:0007669"/>
    <property type="project" value="UniProtKB-UniRule"/>
</dbReference>
<dbReference type="Gene3D" id="1.10.510.10">
    <property type="entry name" value="Transferase(Phosphotransferase) domain 1"/>
    <property type="match status" value="1"/>
</dbReference>
<name>A0A8J7BXK7_9CYAN</name>
<dbReference type="EMBL" id="JACXAE010000049">
    <property type="protein sequence ID" value="MBD2773103.1"/>
    <property type="molecule type" value="Genomic_DNA"/>
</dbReference>
<dbReference type="Gene3D" id="2.60.120.380">
    <property type="match status" value="1"/>
</dbReference>
<evidence type="ECO:0000313" key="13">
    <source>
        <dbReference type="EMBL" id="MBD2773103.1"/>
    </source>
</evidence>